<evidence type="ECO:0000313" key="3">
    <source>
        <dbReference type="Proteomes" id="UP000649617"/>
    </source>
</evidence>
<keyword evidence="3" id="KW-1185">Reference proteome</keyword>
<gene>
    <name evidence="2" type="ORF">SPIL2461_LOCUS6624</name>
</gene>
<proteinExistence type="predicted"/>
<dbReference type="AlphaFoldDB" id="A0A812NF27"/>
<dbReference type="Proteomes" id="UP000649617">
    <property type="component" value="Unassembled WGS sequence"/>
</dbReference>
<evidence type="ECO:0000313" key="2">
    <source>
        <dbReference type="EMBL" id="CAE7294379.1"/>
    </source>
</evidence>
<feature type="chain" id="PRO_5032743349" evidence="1">
    <location>
        <begin position="18"/>
        <end position="169"/>
    </location>
</feature>
<dbReference type="EMBL" id="CAJNIZ010010125">
    <property type="protein sequence ID" value="CAE7294379.1"/>
    <property type="molecule type" value="Genomic_DNA"/>
</dbReference>
<accession>A0A812NF27</accession>
<evidence type="ECO:0000256" key="1">
    <source>
        <dbReference type="SAM" id="SignalP"/>
    </source>
</evidence>
<sequence length="169" mass="19402">MAPAWLLVAFLLPVTLLLYQVWNSYGPHGLATSTEEERQLRAFLQKVEAQNELAEDFLGEQWERRFQRGLGRTDLPNVTIITVDTSKPRVFGMLGAGNLHVRNAGAGSKWRSWWDKPRLFQKFLKKFSLAQPQRIEAWQWLDTASVMKGTVADLGDSSGWLRYHVWGML</sequence>
<organism evidence="2 3">
    <name type="scientific">Symbiodinium pilosum</name>
    <name type="common">Dinoflagellate</name>
    <dbReference type="NCBI Taxonomy" id="2952"/>
    <lineage>
        <taxon>Eukaryota</taxon>
        <taxon>Sar</taxon>
        <taxon>Alveolata</taxon>
        <taxon>Dinophyceae</taxon>
        <taxon>Suessiales</taxon>
        <taxon>Symbiodiniaceae</taxon>
        <taxon>Symbiodinium</taxon>
    </lineage>
</organism>
<keyword evidence="1" id="KW-0732">Signal</keyword>
<comment type="caution">
    <text evidence="2">The sequence shown here is derived from an EMBL/GenBank/DDBJ whole genome shotgun (WGS) entry which is preliminary data.</text>
</comment>
<name>A0A812NF27_SYMPI</name>
<feature type="signal peptide" evidence="1">
    <location>
        <begin position="1"/>
        <end position="17"/>
    </location>
</feature>
<protein>
    <submittedName>
        <fullName evidence="2">Uncharacterized protein</fullName>
    </submittedName>
</protein>
<reference evidence="2" key="1">
    <citation type="submission" date="2021-02" db="EMBL/GenBank/DDBJ databases">
        <authorList>
            <person name="Dougan E. K."/>
            <person name="Rhodes N."/>
            <person name="Thang M."/>
            <person name="Chan C."/>
        </authorList>
    </citation>
    <scope>NUCLEOTIDE SEQUENCE</scope>
</reference>